<protein>
    <submittedName>
        <fullName evidence="2">Uncharacterized protein</fullName>
    </submittedName>
</protein>
<proteinExistence type="predicted"/>
<keyword evidence="3" id="KW-1185">Reference proteome</keyword>
<dbReference type="EMBL" id="FXUV02000026">
    <property type="protein sequence ID" value="SNB70567.1"/>
    <property type="molecule type" value="Genomic_DNA"/>
</dbReference>
<gene>
    <name evidence="2" type="ORF">KEBURONENSIS_01352</name>
    <name evidence="1" type="ORF">KEBURONENSIS_01397</name>
</gene>
<dbReference type="AlphaFoldDB" id="A0A238TB80"/>
<organism evidence="2 3">
    <name type="scientific">Kingella negevensis</name>
    <dbReference type="NCBI Taxonomy" id="1522312"/>
    <lineage>
        <taxon>Bacteria</taxon>
        <taxon>Pseudomonadati</taxon>
        <taxon>Pseudomonadota</taxon>
        <taxon>Betaproteobacteria</taxon>
        <taxon>Neisseriales</taxon>
        <taxon>Neisseriaceae</taxon>
        <taxon>Kingella</taxon>
    </lineage>
</organism>
<evidence type="ECO:0000313" key="3">
    <source>
        <dbReference type="Proteomes" id="UP000215450"/>
    </source>
</evidence>
<reference evidence="1" key="1">
    <citation type="submission" date="2017-05" db="EMBL/GenBank/DDBJ databases">
        <authorList>
            <person name="Song R."/>
            <person name="Chenine A.L."/>
            <person name="Ruprecht R.M."/>
        </authorList>
    </citation>
    <scope>NUCLEOTIDE SEQUENCE</scope>
    <source>
        <strain evidence="1">Kingella_eburonensis</strain>
    </source>
</reference>
<dbReference type="EMBL" id="FXUV01000023">
    <property type="protein sequence ID" value="SMQ12496.1"/>
    <property type="molecule type" value="Genomic_DNA"/>
</dbReference>
<name>A0A238TB80_9NEIS</name>
<evidence type="ECO:0000313" key="2">
    <source>
        <dbReference type="EMBL" id="SNB70567.1"/>
    </source>
</evidence>
<reference evidence="2 3" key="2">
    <citation type="submission" date="2017-06" db="EMBL/GenBank/DDBJ databases">
        <authorList>
            <person name="Kim H.J."/>
            <person name="Triplett B.A."/>
        </authorList>
    </citation>
    <scope>NUCLEOTIDE SEQUENCE [LARGE SCALE GENOMIC DNA]</scope>
    <source>
        <strain evidence="2">Kingella_eburonensis</strain>
    </source>
</reference>
<sequence length="80" mass="9255">MARAGWLSRADRLRNPDALKLTYNVNNVFSIWEADDWLDNLLRPFEQHNLPLDLNASDDEIVQLAENTAKCFEQGIVYYG</sequence>
<accession>A0A238TB80</accession>
<dbReference type="Proteomes" id="UP000215450">
    <property type="component" value="Unassembled WGS sequence"/>
</dbReference>
<evidence type="ECO:0000313" key="1">
    <source>
        <dbReference type="EMBL" id="SMQ12496.1"/>
    </source>
</evidence>